<dbReference type="InterPro" id="IPR026019">
    <property type="entry name" value="Ribul_P_3_epim"/>
</dbReference>
<dbReference type="PANTHER" id="PTHR11749">
    <property type="entry name" value="RIBULOSE-5-PHOSPHATE-3-EPIMERASE"/>
    <property type="match status" value="1"/>
</dbReference>
<evidence type="ECO:0000256" key="6">
    <source>
        <dbReference type="ARBA" id="ARBA00009541"/>
    </source>
</evidence>
<dbReference type="NCBIfam" id="NF004076">
    <property type="entry name" value="PRK05581.1-4"/>
    <property type="match status" value="1"/>
</dbReference>
<dbReference type="Pfam" id="PF00834">
    <property type="entry name" value="Ribul_P_3_epim"/>
    <property type="match status" value="1"/>
</dbReference>
<evidence type="ECO:0000256" key="8">
    <source>
        <dbReference type="ARBA" id="ARBA00022723"/>
    </source>
</evidence>
<name>A0A7C3J588_UNCW3</name>
<dbReference type="InterPro" id="IPR000056">
    <property type="entry name" value="Ribul_P_3_epim-like"/>
</dbReference>
<dbReference type="GO" id="GO:0005975">
    <property type="term" value="P:carbohydrate metabolic process"/>
    <property type="evidence" value="ECO:0007669"/>
    <property type="project" value="InterPro"/>
</dbReference>
<dbReference type="GO" id="GO:0004750">
    <property type="term" value="F:D-ribulose-phosphate 3-epimerase activity"/>
    <property type="evidence" value="ECO:0007669"/>
    <property type="project" value="UniProtKB-UniRule"/>
</dbReference>
<evidence type="ECO:0000313" key="11">
    <source>
        <dbReference type="EMBL" id="HFK23116.1"/>
    </source>
</evidence>
<accession>A0A7C3J588</accession>
<dbReference type="GO" id="GO:0006098">
    <property type="term" value="P:pentose-phosphate shunt"/>
    <property type="evidence" value="ECO:0007669"/>
    <property type="project" value="UniProtKB-UniRule"/>
</dbReference>
<reference evidence="11" key="1">
    <citation type="journal article" date="2020" name="mSystems">
        <title>Genome- and Community-Level Interaction Insights into Carbon Utilization and Element Cycling Functions of Hydrothermarchaeota in Hydrothermal Sediment.</title>
        <authorList>
            <person name="Zhou Z."/>
            <person name="Liu Y."/>
            <person name="Xu W."/>
            <person name="Pan J."/>
            <person name="Luo Z.H."/>
            <person name="Li M."/>
        </authorList>
    </citation>
    <scope>NUCLEOTIDE SEQUENCE [LARGE SCALE GENOMIC DNA]</scope>
    <source>
        <strain evidence="11">SpSt-464</strain>
    </source>
</reference>
<evidence type="ECO:0000256" key="1">
    <source>
        <dbReference type="ARBA" id="ARBA00001782"/>
    </source>
</evidence>
<evidence type="ECO:0000256" key="9">
    <source>
        <dbReference type="ARBA" id="ARBA00023235"/>
    </source>
</evidence>
<sequence>MEKDIQIIPSLLSIDIKNLRKSISSIPSYLKILHLDVMDGHFVDNITFGPHFVKAVRDLTSRDLDCHLMIEKPDRYYDRFIDAGATHISFHIETTVKPFALIKKIKKRKVKAGIVINPETGVDKIIPYLDYIDYVLVMSVHPGFAGQKFLNYTLEKVKRLKDLRGERKYIIQIDGGINDKTGKEAIKAGAQWLVSGSYLFKGDIKKNIKRILNG</sequence>
<dbReference type="SUPFAM" id="SSF51366">
    <property type="entry name" value="Ribulose-phoshate binding barrel"/>
    <property type="match status" value="1"/>
</dbReference>
<dbReference type="AlphaFoldDB" id="A0A7C3J588"/>
<dbReference type="GO" id="GO:0046872">
    <property type="term" value="F:metal ion binding"/>
    <property type="evidence" value="ECO:0007669"/>
    <property type="project" value="UniProtKB-KW"/>
</dbReference>
<evidence type="ECO:0000256" key="3">
    <source>
        <dbReference type="ARBA" id="ARBA00001941"/>
    </source>
</evidence>
<comment type="similarity">
    <text evidence="6">Belongs to the ribulose-phosphate 3-epimerase family.</text>
</comment>
<dbReference type="PROSITE" id="PS01086">
    <property type="entry name" value="RIBUL_P_3_EPIMER_2"/>
    <property type="match status" value="1"/>
</dbReference>
<evidence type="ECO:0000256" key="5">
    <source>
        <dbReference type="ARBA" id="ARBA00001954"/>
    </source>
</evidence>
<evidence type="ECO:0000256" key="7">
    <source>
        <dbReference type="ARBA" id="ARBA00013188"/>
    </source>
</evidence>
<dbReference type="InterPro" id="IPR013785">
    <property type="entry name" value="Aldolase_TIM"/>
</dbReference>
<comment type="cofactor">
    <cofactor evidence="5">
        <name>Fe(2+)</name>
        <dbReference type="ChEBI" id="CHEBI:29033"/>
    </cofactor>
</comment>
<proteinExistence type="inferred from homology"/>
<keyword evidence="8" id="KW-0479">Metal-binding</keyword>
<evidence type="ECO:0000256" key="2">
    <source>
        <dbReference type="ARBA" id="ARBA00001936"/>
    </source>
</evidence>
<dbReference type="CDD" id="cd00429">
    <property type="entry name" value="RPE"/>
    <property type="match status" value="1"/>
</dbReference>
<organism evidence="11">
    <name type="scientific">candidate division WOR-3 bacterium</name>
    <dbReference type="NCBI Taxonomy" id="2052148"/>
    <lineage>
        <taxon>Bacteria</taxon>
        <taxon>Bacteria division WOR-3</taxon>
    </lineage>
</organism>
<keyword evidence="9 11" id="KW-0413">Isomerase</keyword>
<dbReference type="PROSITE" id="PS01085">
    <property type="entry name" value="RIBUL_P_3_EPIMER_1"/>
    <property type="match status" value="1"/>
</dbReference>
<comment type="cofactor">
    <cofactor evidence="4">
        <name>Zn(2+)</name>
        <dbReference type="ChEBI" id="CHEBI:29105"/>
    </cofactor>
</comment>
<dbReference type="FunFam" id="3.20.20.70:FF:000004">
    <property type="entry name" value="Ribulose-phosphate 3-epimerase"/>
    <property type="match status" value="1"/>
</dbReference>
<dbReference type="Gene3D" id="3.20.20.70">
    <property type="entry name" value="Aldolase class I"/>
    <property type="match status" value="1"/>
</dbReference>
<dbReference type="EMBL" id="DSTT01000001">
    <property type="protein sequence ID" value="HFK23116.1"/>
    <property type="molecule type" value="Genomic_DNA"/>
</dbReference>
<dbReference type="GO" id="GO:0005737">
    <property type="term" value="C:cytoplasm"/>
    <property type="evidence" value="ECO:0007669"/>
    <property type="project" value="UniProtKB-ARBA"/>
</dbReference>
<dbReference type="NCBIfam" id="TIGR01163">
    <property type="entry name" value="rpe"/>
    <property type="match status" value="1"/>
</dbReference>
<dbReference type="EC" id="5.1.3.1" evidence="7 10"/>
<gene>
    <name evidence="11" type="primary">rpe</name>
    <name evidence="11" type="ORF">ENS15_00465</name>
</gene>
<evidence type="ECO:0000256" key="10">
    <source>
        <dbReference type="NCBIfam" id="TIGR01163"/>
    </source>
</evidence>
<evidence type="ECO:0000256" key="4">
    <source>
        <dbReference type="ARBA" id="ARBA00001947"/>
    </source>
</evidence>
<comment type="catalytic activity">
    <reaction evidence="1">
        <text>D-ribulose 5-phosphate = D-xylulose 5-phosphate</text>
        <dbReference type="Rhea" id="RHEA:13677"/>
        <dbReference type="ChEBI" id="CHEBI:57737"/>
        <dbReference type="ChEBI" id="CHEBI:58121"/>
        <dbReference type="EC" id="5.1.3.1"/>
    </reaction>
</comment>
<comment type="cofactor">
    <cofactor evidence="3">
        <name>Co(2+)</name>
        <dbReference type="ChEBI" id="CHEBI:48828"/>
    </cofactor>
</comment>
<comment type="cofactor">
    <cofactor evidence="2">
        <name>Mn(2+)</name>
        <dbReference type="ChEBI" id="CHEBI:29035"/>
    </cofactor>
</comment>
<comment type="caution">
    <text evidence="11">The sequence shown here is derived from an EMBL/GenBank/DDBJ whole genome shotgun (WGS) entry which is preliminary data.</text>
</comment>
<protein>
    <recommendedName>
        <fullName evidence="7 10">Ribulose-phosphate 3-epimerase</fullName>
        <ecNumber evidence="7 10">5.1.3.1</ecNumber>
    </recommendedName>
</protein>
<dbReference type="InterPro" id="IPR011060">
    <property type="entry name" value="RibuloseP-bd_barrel"/>
</dbReference>